<dbReference type="STRING" id="1789683.A0A1X7R256"/>
<evidence type="ECO:0000256" key="5">
    <source>
        <dbReference type="ARBA" id="ARBA00023242"/>
    </source>
</evidence>
<evidence type="ECO:0000256" key="7">
    <source>
        <dbReference type="SAM" id="MobiDB-lite"/>
    </source>
</evidence>
<dbReference type="Pfam" id="PF09496">
    <property type="entry name" value="CENP-O"/>
    <property type="match status" value="1"/>
</dbReference>
<comment type="similarity">
    <text evidence="3">Belongs to the CENP-O/MCM21 family.</text>
</comment>
<feature type="region of interest" description="Disordered" evidence="7">
    <location>
        <begin position="49"/>
        <end position="72"/>
    </location>
</feature>
<dbReference type="Proteomes" id="UP000196158">
    <property type="component" value="Unassembled WGS sequence"/>
</dbReference>
<organism evidence="8 9">
    <name type="scientific">Maudiozyma saulgeensis</name>
    <dbReference type="NCBI Taxonomy" id="1789683"/>
    <lineage>
        <taxon>Eukaryota</taxon>
        <taxon>Fungi</taxon>
        <taxon>Dikarya</taxon>
        <taxon>Ascomycota</taxon>
        <taxon>Saccharomycotina</taxon>
        <taxon>Saccharomycetes</taxon>
        <taxon>Saccharomycetales</taxon>
        <taxon>Saccharomycetaceae</taxon>
        <taxon>Maudiozyma</taxon>
    </lineage>
</organism>
<evidence type="ECO:0000256" key="6">
    <source>
        <dbReference type="ARBA" id="ARBA00023328"/>
    </source>
</evidence>
<evidence type="ECO:0000313" key="9">
    <source>
        <dbReference type="Proteomes" id="UP000196158"/>
    </source>
</evidence>
<dbReference type="CDD" id="cd23834">
    <property type="entry name" value="DRWD-C_Mcm21"/>
    <property type="match status" value="1"/>
</dbReference>
<protein>
    <submittedName>
        <fullName evidence="8">Similar to Saccharomyces cerevisiae YDR318W MCM21 Protein involved in minichromosome maintenance</fullName>
    </submittedName>
</protein>
<dbReference type="AlphaFoldDB" id="A0A1X7R256"/>
<evidence type="ECO:0000256" key="3">
    <source>
        <dbReference type="ARBA" id="ARBA00007321"/>
    </source>
</evidence>
<dbReference type="InterPro" id="IPR018464">
    <property type="entry name" value="CENP-O"/>
</dbReference>
<evidence type="ECO:0000256" key="1">
    <source>
        <dbReference type="ARBA" id="ARBA00004123"/>
    </source>
</evidence>
<evidence type="ECO:0000256" key="2">
    <source>
        <dbReference type="ARBA" id="ARBA00004584"/>
    </source>
</evidence>
<dbReference type="GO" id="GO:0000776">
    <property type="term" value="C:kinetochore"/>
    <property type="evidence" value="ECO:0007669"/>
    <property type="project" value="InterPro"/>
</dbReference>
<evidence type="ECO:0000313" key="8">
    <source>
        <dbReference type="EMBL" id="SMN19725.1"/>
    </source>
</evidence>
<keyword evidence="5" id="KW-0539">Nucleus</keyword>
<dbReference type="OrthoDB" id="10050372at2759"/>
<name>A0A1X7R256_9SACH</name>
<keyword evidence="6" id="KW-0137">Centromere</keyword>
<reference evidence="8 9" key="1">
    <citation type="submission" date="2017-04" db="EMBL/GenBank/DDBJ databases">
        <authorList>
            <person name="Afonso C.L."/>
            <person name="Miller P.J."/>
            <person name="Scott M.A."/>
            <person name="Spackman E."/>
            <person name="Goraichik I."/>
            <person name="Dimitrov K.M."/>
            <person name="Suarez D.L."/>
            <person name="Swayne D.E."/>
        </authorList>
    </citation>
    <scope>NUCLEOTIDE SEQUENCE [LARGE SCALE GENOMIC DNA]</scope>
</reference>
<dbReference type="GO" id="GO:0005634">
    <property type="term" value="C:nucleus"/>
    <property type="evidence" value="ECO:0007669"/>
    <property type="project" value="UniProtKB-SubCell"/>
</dbReference>
<evidence type="ECO:0000256" key="4">
    <source>
        <dbReference type="ARBA" id="ARBA00022454"/>
    </source>
</evidence>
<dbReference type="EMBL" id="FXLY01000004">
    <property type="protein sequence ID" value="SMN19725.1"/>
    <property type="molecule type" value="Genomic_DNA"/>
</dbReference>
<proteinExistence type="inferred from homology"/>
<feature type="compositionally biased region" description="Basic and acidic residues" evidence="7">
    <location>
        <begin position="49"/>
        <end position="63"/>
    </location>
</feature>
<keyword evidence="4" id="KW-0158">Chromosome</keyword>
<accession>A0A1X7R256</accession>
<comment type="subcellular location">
    <subcellularLocation>
        <location evidence="2">Chromosome</location>
        <location evidence="2">Centromere</location>
    </subcellularLocation>
    <subcellularLocation>
        <location evidence="1">Nucleus</location>
    </subcellularLocation>
</comment>
<keyword evidence="9" id="KW-1185">Reference proteome</keyword>
<gene>
    <name evidence="8" type="ORF">KASA_0O03025G</name>
</gene>
<sequence>MTVLEELEQDISALREEKFKTLFDQFPQLYSLLHNDQQDQFENNVEHMGNDSVETHNDKDFQTPRKKSRIVSGGDNLPESEWVLRNQIPLEHQMFDDSIIGEMDVDILSSPSKRKAELQKIELDKPKGDKLRNKVLIENMFRLFGITFFPLVDPTDLKLNDETQNIEITRQMLGIRLDIFNSKNSTFDKAYYILLKNSNKTKGKQIESTSSGKWVIFKHTIPVYIDIEMIMRDLNTSNSSSYEEVYIFAKEIYILLLDSIERRKLFESLELKGLITNLKNDIDSTSVFFSLGSVKIQLYLDKNMITSCLITQGLQDELLKNKWETILNGPLDELEFKIKQLR</sequence>